<evidence type="ECO:0000313" key="1">
    <source>
        <dbReference type="EMBL" id="WAU09405.1"/>
    </source>
</evidence>
<dbReference type="EMBL" id="CP114203">
    <property type="protein sequence ID" value="WAU09405.1"/>
    <property type="molecule type" value="Genomic_DNA"/>
</dbReference>
<dbReference type="Proteomes" id="UP001210169">
    <property type="component" value="Chromosome"/>
</dbReference>
<dbReference type="GO" id="GO:0016787">
    <property type="term" value="F:hydrolase activity"/>
    <property type="evidence" value="ECO:0007669"/>
    <property type="project" value="UniProtKB-KW"/>
</dbReference>
<dbReference type="InterPro" id="IPR036278">
    <property type="entry name" value="Sialidase_sf"/>
</dbReference>
<dbReference type="InterPro" id="IPR015943">
    <property type="entry name" value="WD40/YVTN_repeat-like_dom_sf"/>
</dbReference>
<organism evidence="1 2">
    <name type="scientific">Streptomyces nigrescens</name>
    <dbReference type="NCBI Taxonomy" id="1920"/>
    <lineage>
        <taxon>Bacteria</taxon>
        <taxon>Bacillati</taxon>
        <taxon>Actinomycetota</taxon>
        <taxon>Actinomycetes</taxon>
        <taxon>Kitasatosporales</taxon>
        <taxon>Streptomycetaceae</taxon>
        <taxon>Streptomyces</taxon>
    </lineage>
</organism>
<name>A0ABY7JDI5_STRNI</name>
<gene>
    <name evidence="1" type="ORF">STRNI_008219</name>
</gene>
<proteinExistence type="predicted"/>
<reference evidence="1 2" key="1">
    <citation type="submission" date="2022-12" db="EMBL/GenBank/DDBJ databases">
        <authorList>
            <person name="Ruckert C."/>
            <person name="Busche T."/>
            <person name="Kalinowski J."/>
            <person name="Wittmann C."/>
        </authorList>
    </citation>
    <scope>NUCLEOTIDE SEQUENCE [LARGE SCALE GENOMIC DNA]</scope>
    <source>
        <strain evidence="1 2">DSM 40276</strain>
    </source>
</reference>
<dbReference type="Gene3D" id="2.130.10.10">
    <property type="entry name" value="YVTN repeat-like/Quinoprotein amine dehydrogenase"/>
    <property type="match status" value="1"/>
</dbReference>
<keyword evidence="1" id="KW-0378">Hydrolase</keyword>
<dbReference type="SUPFAM" id="SSF50939">
    <property type="entry name" value="Sialidases"/>
    <property type="match status" value="1"/>
</dbReference>
<dbReference type="GeneID" id="301337351"/>
<evidence type="ECO:0000313" key="2">
    <source>
        <dbReference type="Proteomes" id="UP001210169"/>
    </source>
</evidence>
<accession>A0ABY7JDI5</accession>
<keyword evidence="2" id="KW-1185">Reference proteome</keyword>
<sequence length="665" mass="71125">MSDSTPPAADGTDELSTTREERVARLRNLLSGARSDTRWAQRLRANRSSNILIETALHAAARLSEGLVLSDLEQQLVDQMARIVSVEEVAEYGKLFKDAPGTAEFFPAGVERIPLERSYSLADYAADQEVLVRDALAQPNVNTIDLSSLPEGEPLDSLDSEEFIAAMGEHGSALTLVTAPRSAEETMPATFTLKPHKFMSVDGSDEIGADEFYWAAGAGSDEAARREYRSGVFGSMYTGNTRSFGGSDILFHGPVDRFCFIDIEAWEEDSGGIFHQISKYLYQVSDKALEAAERGQASGIPDDNAQAGAGALALFGFVTKFVGWLFSLFENKDDFVAHRSLGFTREALVALSKVPGGVGWPAGLAVYEFNGGKEGHLRLWIRTLAEPEPNHVALLTHSGSWSAPTLAWPGAKTPSAPALAFHAGDLYCAVRGVGDQIWVSRRQGSSWSTFAMVPGHLTRRPPALASFNGRLYLAHTAHNGQTVVTSSTNGKDWSAPVNLSGTTAHSPALAVHAGKLHYAACGGNGGIYLSTLAPGGTWSGFAGVPGSETEAAAVTLASHLGKLYMGSRNRATNRVMITMHNGTAWERPYAINNGTTPDIPALASGGTTLYCAVRGGDRKIWLTRLTGAGWQTFVPITQAATTYSFPAIAARGTDDLAFAYRSTNL</sequence>
<dbReference type="RefSeq" id="WP_277413173.1">
    <property type="nucleotide sequence ID" value="NZ_CP114203.1"/>
</dbReference>
<protein>
    <submittedName>
        <fullName evidence="1">Glycoside hydrolase</fullName>
    </submittedName>
</protein>